<evidence type="ECO:0000313" key="6">
    <source>
        <dbReference type="EMBL" id="CAG6724061.1"/>
    </source>
</evidence>
<evidence type="ECO:0000259" key="5">
    <source>
        <dbReference type="PROSITE" id="PS50089"/>
    </source>
</evidence>
<evidence type="ECO:0000256" key="4">
    <source>
        <dbReference type="SAM" id="MobiDB-lite"/>
    </source>
</evidence>
<feature type="region of interest" description="Disordered" evidence="4">
    <location>
        <begin position="1"/>
        <end position="29"/>
    </location>
</feature>
<dbReference type="GO" id="GO:0008270">
    <property type="term" value="F:zinc ion binding"/>
    <property type="evidence" value="ECO:0007669"/>
    <property type="project" value="UniProtKB-KW"/>
</dbReference>
<name>A0A8D8VLS8_9HEMI</name>
<feature type="domain" description="RING-type" evidence="5">
    <location>
        <begin position="55"/>
        <end position="93"/>
    </location>
</feature>
<reference evidence="6" key="1">
    <citation type="submission" date="2021-05" db="EMBL/GenBank/DDBJ databases">
        <authorList>
            <person name="Alioto T."/>
            <person name="Alioto T."/>
            <person name="Gomez Garrido J."/>
        </authorList>
    </citation>
    <scope>NUCLEOTIDE SEQUENCE</scope>
</reference>
<dbReference type="InterPro" id="IPR001841">
    <property type="entry name" value="Znf_RING"/>
</dbReference>
<sequence length="627" mass="70098">MSVKPADRGVTTRNNKSESKGYFSKSRPGSGLSLSVLDLAAIRKLLESESGGSVCPSCNMPFDKGKKRKLIDTCGHERCYGCMFRNEACPLCTAGENGVPLKKGLGGVPNSLRGSEQTLYGETKASHYYQQQQQQQTEQQLFKQQQELRQQYEQQLVKVPDIMLIPPVDTTSPNTWFLTEPSDNQLFTRAPNISNFKLANNVTDLYDLVTQNNFVTPASYDVQTSLKSQDVITQTNYPLVYHSNISSYTPIPSIIPTTVKLQDIAPTSFKSKDTPTVGNAITGVDYKTQYQVPFITPPIGLKIHNIPPTPTVFKQNDIPPTHSKLQHGITSVGKLPSVISSATPINFKQNSLFVTPLVYKTTYITEPTKLAHTSWITSSAPSVFSAPIKFTSNSNQLLVQHGTSAAPHLKIQNHHTFPTWKLAQNQVYNNNPKLTTNPQQLYKNDEVSPPTKTHSFQTNTLMTTSVSPPTIVFCNQTHNNASLIDKKVSEKLSISNKTLPLPVPKQSFPTMNLIIQGHSKVKKYGAAKVDKISGIAIQEDVKENKIRKIRELHIPLEPNKHRRSRRKRKLKDKDVSRNRQLEVVEEFIPVYDEEIEEALQDLVKQDQGSGFGEVIDNTIQKSEPTFR</sequence>
<evidence type="ECO:0000256" key="3">
    <source>
        <dbReference type="PROSITE-ProRule" id="PRU00175"/>
    </source>
</evidence>
<dbReference type="AlphaFoldDB" id="A0A8D8VLS8"/>
<keyword evidence="2" id="KW-0862">Zinc</keyword>
<keyword evidence="1 3" id="KW-0479">Metal-binding</keyword>
<protein>
    <recommendedName>
        <fullName evidence="5">RING-type domain-containing protein</fullName>
    </recommendedName>
</protein>
<dbReference type="EMBL" id="HBUF01366928">
    <property type="protein sequence ID" value="CAG6724063.1"/>
    <property type="molecule type" value="Transcribed_RNA"/>
</dbReference>
<evidence type="ECO:0000256" key="1">
    <source>
        <dbReference type="ARBA" id="ARBA00022771"/>
    </source>
</evidence>
<dbReference type="SUPFAM" id="SSF57850">
    <property type="entry name" value="RING/U-box"/>
    <property type="match status" value="1"/>
</dbReference>
<dbReference type="EMBL" id="HBUF01366927">
    <property type="protein sequence ID" value="CAG6724062.1"/>
    <property type="molecule type" value="Transcribed_RNA"/>
</dbReference>
<accession>A0A8D8VLS8</accession>
<organism evidence="6">
    <name type="scientific">Cacopsylla melanoneura</name>
    <dbReference type="NCBI Taxonomy" id="428564"/>
    <lineage>
        <taxon>Eukaryota</taxon>
        <taxon>Metazoa</taxon>
        <taxon>Ecdysozoa</taxon>
        <taxon>Arthropoda</taxon>
        <taxon>Hexapoda</taxon>
        <taxon>Insecta</taxon>
        <taxon>Pterygota</taxon>
        <taxon>Neoptera</taxon>
        <taxon>Paraneoptera</taxon>
        <taxon>Hemiptera</taxon>
        <taxon>Sternorrhyncha</taxon>
        <taxon>Psylloidea</taxon>
        <taxon>Psyllidae</taxon>
        <taxon>Psyllinae</taxon>
        <taxon>Cacopsylla</taxon>
    </lineage>
</organism>
<evidence type="ECO:0000256" key="2">
    <source>
        <dbReference type="ARBA" id="ARBA00022833"/>
    </source>
</evidence>
<dbReference type="PROSITE" id="PS50089">
    <property type="entry name" value="ZF_RING_2"/>
    <property type="match status" value="1"/>
</dbReference>
<dbReference type="EMBL" id="HBUF01366926">
    <property type="protein sequence ID" value="CAG6724061.1"/>
    <property type="molecule type" value="Transcribed_RNA"/>
</dbReference>
<proteinExistence type="predicted"/>
<keyword evidence="1 3" id="KW-0863">Zinc-finger</keyword>